<reference evidence="7 8" key="1">
    <citation type="submission" date="2016-10" db="EMBL/GenBank/DDBJ databases">
        <authorList>
            <person name="de Groot N.N."/>
        </authorList>
    </citation>
    <scope>NUCLEOTIDE SEQUENCE [LARGE SCALE GENOMIC DNA]</scope>
    <source>
        <strain evidence="7 8">DSM 18979</strain>
    </source>
</reference>
<dbReference type="PANTHER" id="PTHR43060">
    <property type="entry name" value="3-HYDROXYISOBUTYRATE DEHYDROGENASE-LIKE 1, MITOCHONDRIAL-RELATED"/>
    <property type="match status" value="1"/>
</dbReference>
<evidence type="ECO:0000256" key="3">
    <source>
        <dbReference type="ARBA" id="ARBA00023027"/>
    </source>
</evidence>
<dbReference type="GO" id="GO:0050661">
    <property type="term" value="F:NADP binding"/>
    <property type="evidence" value="ECO:0007669"/>
    <property type="project" value="InterPro"/>
</dbReference>
<dbReference type="GO" id="GO:0051287">
    <property type="term" value="F:NAD binding"/>
    <property type="evidence" value="ECO:0007669"/>
    <property type="project" value="InterPro"/>
</dbReference>
<name>A0A1I0BPQ4_9FIRM</name>
<evidence type="ECO:0000256" key="2">
    <source>
        <dbReference type="ARBA" id="ARBA00023002"/>
    </source>
</evidence>
<dbReference type="InterPro" id="IPR036291">
    <property type="entry name" value="NAD(P)-bd_dom_sf"/>
</dbReference>
<dbReference type="InterPro" id="IPR002204">
    <property type="entry name" value="3-OH-isobutyrate_DH-rel_CS"/>
</dbReference>
<dbReference type="AlphaFoldDB" id="A0A1I0BPQ4"/>
<evidence type="ECO:0000256" key="4">
    <source>
        <dbReference type="PIRSR" id="PIRSR000103-1"/>
    </source>
</evidence>
<sequence length="296" mass="31771">MKNIGFLGLGVMGLPMAVNMLKKGKQSVMGFDISEEKRTMFEEIGGIAVNHAEKVCSSCDIIFLCLPTNNLVKSSIQQIIDTGRKGTIIVDLSSTAPNVIREMYEKAKEYEIRLIDSPVSGGEAGAIAATLALMCGGDREIFDEIKPLLLCLGSSVTYMGATGCGSIAKLANNMIVGCNIGAIGESFAFAAKAGLDPEALFNAIKGGFAGSEVLNAKAPKIINRNFEASARIAVHQKDLQNAIQLAEELGVEIPMSKMILNYMDQMEAEGKIDEDHSAIAKVYEKNMKVEIKKQNV</sequence>
<accession>A0A1I0BPQ4</accession>
<evidence type="ECO:0000313" key="8">
    <source>
        <dbReference type="Proteomes" id="UP000199568"/>
    </source>
</evidence>
<keyword evidence="3" id="KW-0520">NAD</keyword>
<feature type="active site" evidence="4">
    <location>
        <position position="169"/>
    </location>
</feature>
<dbReference type="InterPro" id="IPR029154">
    <property type="entry name" value="HIBADH-like_NADP-bd"/>
</dbReference>
<dbReference type="STRING" id="426128.SAMN05660297_01342"/>
<dbReference type="PANTHER" id="PTHR43060:SF3">
    <property type="entry name" value="2-HYDROXY-3-OXOPROPIONATE REDUCTASE"/>
    <property type="match status" value="1"/>
</dbReference>
<dbReference type="InterPro" id="IPR015815">
    <property type="entry name" value="HIBADH-related"/>
</dbReference>
<dbReference type="SUPFAM" id="SSF51735">
    <property type="entry name" value="NAD(P)-binding Rossmann-fold domains"/>
    <property type="match status" value="1"/>
</dbReference>
<dbReference type="SUPFAM" id="SSF48179">
    <property type="entry name" value="6-phosphogluconate dehydrogenase C-terminal domain-like"/>
    <property type="match status" value="1"/>
</dbReference>
<dbReference type="PIRSF" id="PIRSF000103">
    <property type="entry name" value="HIBADH"/>
    <property type="match status" value="1"/>
</dbReference>
<dbReference type="PROSITE" id="PS00895">
    <property type="entry name" value="3_HYDROXYISOBUT_DH"/>
    <property type="match status" value="1"/>
</dbReference>
<feature type="domain" description="3-hydroxyisobutyrate dehydrogenase-like NAD-binding" evidence="6">
    <location>
        <begin position="163"/>
        <end position="283"/>
    </location>
</feature>
<dbReference type="Pfam" id="PF03446">
    <property type="entry name" value="NAD_binding_2"/>
    <property type="match status" value="1"/>
</dbReference>
<dbReference type="Gene3D" id="1.10.1040.10">
    <property type="entry name" value="N-(1-d-carboxylethyl)-l-norvaline Dehydrogenase, domain 2"/>
    <property type="match status" value="1"/>
</dbReference>
<comment type="similarity">
    <text evidence="1">Belongs to the HIBADH-related family.</text>
</comment>
<dbReference type="InterPro" id="IPR006115">
    <property type="entry name" value="6PGDH_NADP-bd"/>
</dbReference>
<evidence type="ECO:0000259" key="5">
    <source>
        <dbReference type="Pfam" id="PF03446"/>
    </source>
</evidence>
<dbReference type="Proteomes" id="UP000199568">
    <property type="component" value="Unassembled WGS sequence"/>
</dbReference>
<dbReference type="InterPro" id="IPR008927">
    <property type="entry name" value="6-PGluconate_DH-like_C_sf"/>
</dbReference>
<dbReference type="Gene3D" id="3.40.50.720">
    <property type="entry name" value="NAD(P)-binding Rossmann-like Domain"/>
    <property type="match status" value="1"/>
</dbReference>
<dbReference type="OrthoDB" id="9786703at2"/>
<dbReference type="InterPro" id="IPR013328">
    <property type="entry name" value="6PGD_dom2"/>
</dbReference>
<protein>
    <submittedName>
        <fullName evidence="7">2-hydroxy-3-oxopropionate reductase</fullName>
    </submittedName>
</protein>
<proteinExistence type="inferred from homology"/>
<dbReference type="GO" id="GO:0016491">
    <property type="term" value="F:oxidoreductase activity"/>
    <property type="evidence" value="ECO:0007669"/>
    <property type="project" value="UniProtKB-KW"/>
</dbReference>
<dbReference type="GO" id="GO:0016054">
    <property type="term" value="P:organic acid catabolic process"/>
    <property type="evidence" value="ECO:0007669"/>
    <property type="project" value="UniProtKB-ARBA"/>
</dbReference>
<keyword evidence="8" id="KW-1185">Reference proteome</keyword>
<dbReference type="RefSeq" id="WP_090441192.1">
    <property type="nucleotide sequence ID" value="NZ_FOHU01000004.1"/>
</dbReference>
<evidence type="ECO:0000259" key="6">
    <source>
        <dbReference type="Pfam" id="PF14833"/>
    </source>
</evidence>
<gene>
    <name evidence="7" type="ORF">SAMN05660297_01342</name>
</gene>
<dbReference type="Pfam" id="PF14833">
    <property type="entry name" value="NAD_binding_11"/>
    <property type="match status" value="1"/>
</dbReference>
<feature type="domain" description="6-phosphogluconate dehydrogenase NADP-binding" evidence="5">
    <location>
        <begin position="3"/>
        <end position="160"/>
    </location>
</feature>
<organism evidence="7 8">
    <name type="scientific">Natronincola peptidivorans</name>
    <dbReference type="NCBI Taxonomy" id="426128"/>
    <lineage>
        <taxon>Bacteria</taxon>
        <taxon>Bacillati</taxon>
        <taxon>Bacillota</taxon>
        <taxon>Clostridia</taxon>
        <taxon>Peptostreptococcales</taxon>
        <taxon>Natronincolaceae</taxon>
        <taxon>Natronincola</taxon>
    </lineage>
</organism>
<evidence type="ECO:0000256" key="1">
    <source>
        <dbReference type="ARBA" id="ARBA00009080"/>
    </source>
</evidence>
<keyword evidence="2" id="KW-0560">Oxidoreductase</keyword>
<evidence type="ECO:0000313" key="7">
    <source>
        <dbReference type="EMBL" id="SET08259.1"/>
    </source>
</evidence>
<dbReference type="EMBL" id="FOHU01000004">
    <property type="protein sequence ID" value="SET08259.1"/>
    <property type="molecule type" value="Genomic_DNA"/>
</dbReference>